<accession>A0AAD4XYK5</accession>
<name>A0AAD4XYK5_9MAGN</name>
<dbReference type="AlphaFoldDB" id="A0AAD4XYK5"/>
<organism evidence="1 2">
    <name type="scientific">Papaver atlanticum</name>
    <dbReference type="NCBI Taxonomy" id="357466"/>
    <lineage>
        <taxon>Eukaryota</taxon>
        <taxon>Viridiplantae</taxon>
        <taxon>Streptophyta</taxon>
        <taxon>Embryophyta</taxon>
        <taxon>Tracheophyta</taxon>
        <taxon>Spermatophyta</taxon>
        <taxon>Magnoliopsida</taxon>
        <taxon>Ranunculales</taxon>
        <taxon>Papaveraceae</taxon>
        <taxon>Papaveroideae</taxon>
        <taxon>Papaver</taxon>
    </lineage>
</organism>
<sequence>MVTLFPPNLQAFGMELLRKRDNPEYKFTIAMMGYGPGPEDCYIHLSTSSLQSARVHSQSDAGTPLIWVDGHGQPPAY</sequence>
<protein>
    <submittedName>
        <fullName evidence="1">Uncharacterized protein</fullName>
    </submittedName>
</protein>
<dbReference type="Proteomes" id="UP001202328">
    <property type="component" value="Unassembled WGS sequence"/>
</dbReference>
<gene>
    <name evidence="1" type="ORF">MKW98_017078</name>
</gene>
<comment type="caution">
    <text evidence="1">The sequence shown here is derived from an EMBL/GenBank/DDBJ whole genome shotgun (WGS) entry which is preliminary data.</text>
</comment>
<evidence type="ECO:0000313" key="2">
    <source>
        <dbReference type="Proteomes" id="UP001202328"/>
    </source>
</evidence>
<keyword evidence="2" id="KW-1185">Reference proteome</keyword>
<dbReference type="Gene3D" id="3.10.180.10">
    <property type="entry name" value="2,3-Dihydroxybiphenyl 1,2-Dioxygenase, domain 1"/>
    <property type="match status" value="1"/>
</dbReference>
<reference evidence="1" key="1">
    <citation type="submission" date="2022-04" db="EMBL/GenBank/DDBJ databases">
        <title>A functionally conserved STORR gene fusion in Papaver species that diverged 16.8 million years ago.</title>
        <authorList>
            <person name="Catania T."/>
        </authorList>
    </citation>
    <scope>NUCLEOTIDE SEQUENCE</scope>
    <source>
        <strain evidence="1">S-188037</strain>
    </source>
</reference>
<evidence type="ECO:0000313" key="1">
    <source>
        <dbReference type="EMBL" id="KAI3960354.1"/>
    </source>
</evidence>
<dbReference type="EMBL" id="JAJJMB010000948">
    <property type="protein sequence ID" value="KAI3960354.1"/>
    <property type="molecule type" value="Genomic_DNA"/>
</dbReference>
<dbReference type="InterPro" id="IPR029068">
    <property type="entry name" value="Glyas_Bleomycin-R_OHBP_Dase"/>
</dbReference>
<proteinExistence type="predicted"/>